<dbReference type="OrthoDB" id="3362494at2759"/>
<feature type="region of interest" description="Disordered" evidence="1">
    <location>
        <begin position="1098"/>
        <end position="1132"/>
    </location>
</feature>
<reference evidence="4" key="1">
    <citation type="submission" date="2016-03" db="EMBL/GenBank/DDBJ databases">
        <authorList>
            <person name="Devillers Hugo."/>
        </authorList>
    </citation>
    <scope>NUCLEOTIDE SEQUENCE [LARGE SCALE GENOMIC DNA]</scope>
</reference>
<dbReference type="InterPro" id="IPR012965">
    <property type="entry name" value="Msb1/Mug8_dom"/>
</dbReference>
<protein>
    <submittedName>
        <fullName evidence="3">LANO_0A02234g1_1</fullName>
    </submittedName>
</protein>
<evidence type="ECO:0000313" key="4">
    <source>
        <dbReference type="Proteomes" id="UP000189911"/>
    </source>
</evidence>
<evidence type="ECO:0000259" key="2">
    <source>
        <dbReference type="Pfam" id="PF08101"/>
    </source>
</evidence>
<feature type="region of interest" description="Disordered" evidence="1">
    <location>
        <begin position="592"/>
        <end position="723"/>
    </location>
</feature>
<dbReference type="PANTHER" id="PTHR28093:SF1">
    <property type="entry name" value="MORPHOGENESIS-RELATED PROTEIN MSB1"/>
    <property type="match status" value="1"/>
</dbReference>
<feature type="domain" description="Meiotically up-regulated protein Msb1/Mug8" evidence="2">
    <location>
        <begin position="154"/>
        <end position="571"/>
    </location>
</feature>
<name>A0A1G4INA2_9SACH</name>
<gene>
    <name evidence="3" type="ORF">LANO_0A02234G</name>
</gene>
<keyword evidence="4" id="KW-1185">Reference proteome</keyword>
<dbReference type="AlphaFoldDB" id="A0A1G4INA2"/>
<feature type="compositionally biased region" description="Low complexity" evidence="1">
    <location>
        <begin position="701"/>
        <end position="723"/>
    </location>
</feature>
<evidence type="ECO:0000313" key="3">
    <source>
        <dbReference type="EMBL" id="SCU78147.1"/>
    </source>
</evidence>
<dbReference type="InterPro" id="IPR037508">
    <property type="entry name" value="Msb1/Mug8"/>
</dbReference>
<dbReference type="PANTHER" id="PTHR28093">
    <property type="entry name" value="MORPHOGENESIS-RELATED PROTEIN MSB1"/>
    <property type="match status" value="1"/>
</dbReference>
<feature type="compositionally biased region" description="Polar residues" evidence="1">
    <location>
        <begin position="687"/>
        <end position="700"/>
    </location>
</feature>
<feature type="region of interest" description="Disordered" evidence="1">
    <location>
        <begin position="12"/>
        <end position="62"/>
    </location>
</feature>
<proteinExistence type="predicted"/>
<evidence type="ECO:0000256" key="1">
    <source>
        <dbReference type="SAM" id="MobiDB-lite"/>
    </source>
</evidence>
<dbReference type="Proteomes" id="UP000189911">
    <property type="component" value="Chromosome A"/>
</dbReference>
<feature type="compositionally biased region" description="Basic and acidic residues" evidence="1">
    <location>
        <begin position="813"/>
        <end position="845"/>
    </location>
</feature>
<accession>A0A1G4INA2</accession>
<feature type="compositionally biased region" description="Basic and acidic residues" evidence="1">
    <location>
        <begin position="25"/>
        <end position="37"/>
    </location>
</feature>
<organism evidence="3 4">
    <name type="scientific">Lachancea nothofagi CBS 11611</name>
    <dbReference type="NCBI Taxonomy" id="1266666"/>
    <lineage>
        <taxon>Eukaryota</taxon>
        <taxon>Fungi</taxon>
        <taxon>Dikarya</taxon>
        <taxon>Ascomycota</taxon>
        <taxon>Saccharomycotina</taxon>
        <taxon>Saccharomycetes</taxon>
        <taxon>Saccharomycetales</taxon>
        <taxon>Saccharomycetaceae</taxon>
        <taxon>Lachancea</taxon>
    </lineage>
</organism>
<feature type="region of interest" description="Disordered" evidence="1">
    <location>
        <begin position="1036"/>
        <end position="1058"/>
    </location>
</feature>
<feature type="compositionally biased region" description="Low complexity" evidence="1">
    <location>
        <begin position="1120"/>
        <end position="1131"/>
    </location>
</feature>
<feature type="compositionally biased region" description="Low complexity" evidence="1">
    <location>
        <begin position="626"/>
        <end position="658"/>
    </location>
</feature>
<sequence>MIKLRAFTKKLSSGFDGSHSQNKRSVSDYDRKHDSAKSTRSSMRRRAISSTRNINTELPPLPTQEFTLSSASTDTHNATNGLETNGKFYVYDARAFRDPKKEDPVDPTFHIFEKPNGINPTSAREVIHALVRQFKDTLIHDASGENDKNINNIKAAMEIFKPNLSHYVPHEIKETALILESFFPRDGCSLKGDALTSEIKNKISSSKSKLILSLRIIWSQLPRGIIPWECYLKFCTVESKQNFSKLCFHNFMPQVLPDADYKRCAFDFMEMLVAIISKVDLVVDKVAQMDLLFTAAQVCFVKTPELLNYISRKSDQENDCITLAKLYRARGEALYRLFVSFLNSLAEEGQIKDFYLIDNFRISEYPPKPYKPLTQRALTITVPQLWSQNINNFNELIRVAAKAQTRTYSSDHTFSKLENSFLDKFEEDPYKVVNTLFSRSSKRYLDKFDPHFDVDFFKTLNKKNDRYSTLGPGDQAPVATWINSCKERGFNDFLSVLDDNNHGEGTLALGFSFPKPVAEDIEVLPPVRISKVDISECFISSWKYETFLGKVHNTLVIKMTKRVGDCEWLVIAMDERTDKYGYTAPIKLTEPSIVKTPPSASKNSRKFHTLSPSLSSIKSRPPPPSLLGEPSSSPLLDSANPVFSERSSLGMSSRPSSEFNTSSVHGKTHLKENSSDLKKDVHIVESPLQQSSPRHTYTTLSSSSPRGVTSSNSSPSNKQSLSPMVESITIKKSAMEVVQGDSRASANKAEQNVQPVEMVSSLNEIENVNAGVTTLENLADSFENDKSSVKSEISINEDASVIKQGPNVTKSADQAKENLSPEKEDSDQKEQVSDRISLDVSEPKSQEPVLTNTANQDDLKSQIPATLVTESGITSQIPTATHTAQENNLESPILTKDSVPQEIEVVSTPINKDFSASAPKMPTKVQNPSIASFGDVTVIPQTNNSAVDTTETTQISADNAKESSNGIYNNSIQKRNSKILQELRKSKFFNDDELTEDLLSDLLENYNTLSTEPINCENGPTVFERVKVYFEREGCETGATQEQNGNEDEEDGESPITQFSKTGSINSKSGTWFSCNVTPPNQNSKKIRNPKKLQLASVRKQGSQSTAHSGLDDEDELFCSTTSDTSDVPDSNGVWLEVRSKPSSPVELNSPTQVMFKNVMMRTKRSLRSLKANH</sequence>
<dbReference type="Pfam" id="PF08101">
    <property type="entry name" value="Msb1-Mug8_dom"/>
    <property type="match status" value="1"/>
</dbReference>
<feature type="region of interest" description="Disordered" evidence="1">
    <location>
        <begin position="798"/>
        <end position="858"/>
    </location>
</feature>
<dbReference type="EMBL" id="LT598449">
    <property type="protein sequence ID" value="SCU78147.1"/>
    <property type="molecule type" value="Genomic_DNA"/>
</dbReference>
<feature type="compositionally biased region" description="Basic and acidic residues" evidence="1">
    <location>
        <begin position="669"/>
        <end position="683"/>
    </location>
</feature>